<dbReference type="InterPro" id="IPR045335">
    <property type="entry name" value="FtsQ_C_sf"/>
</dbReference>
<keyword evidence="3 9" id="KW-0997">Cell inner membrane</keyword>
<dbReference type="InterPro" id="IPR026579">
    <property type="entry name" value="FtsQ"/>
</dbReference>
<feature type="region of interest" description="Disordered" evidence="10">
    <location>
        <begin position="267"/>
        <end position="295"/>
    </location>
</feature>
<dbReference type="PANTHER" id="PTHR35851:SF1">
    <property type="entry name" value="CELL DIVISION PROTEIN FTSQ"/>
    <property type="match status" value="1"/>
</dbReference>
<keyword evidence="6 9" id="KW-1133">Transmembrane helix</keyword>
<evidence type="ECO:0000256" key="10">
    <source>
        <dbReference type="SAM" id="MobiDB-lite"/>
    </source>
</evidence>
<comment type="subunit">
    <text evidence="9">Part of a complex composed of FtsB, FtsL and FtsQ.</text>
</comment>
<comment type="subcellular location">
    <subcellularLocation>
        <location evidence="9">Cell inner membrane</location>
        <topology evidence="9">Single-pass type II membrane protein</topology>
    </subcellularLocation>
    <subcellularLocation>
        <location evidence="1">Membrane</location>
    </subcellularLocation>
    <text evidence="9">Localizes to the division septum.</text>
</comment>
<dbReference type="EMBL" id="UGXS01000004">
    <property type="protein sequence ID" value="SUH17757.1"/>
    <property type="molecule type" value="Genomic_DNA"/>
</dbReference>
<keyword evidence="4 9" id="KW-0132">Cell division</keyword>
<evidence type="ECO:0000259" key="11">
    <source>
        <dbReference type="PROSITE" id="PS51779"/>
    </source>
</evidence>
<dbReference type="NCBIfam" id="NF008043">
    <property type="entry name" value="PRK10775.1"/>
    <property type="match status" value="1"/>
</dbReference>
<feature type="compositionally biased region" description="Polar residues" evidence="10">
    <location>
        <begin position="275"/>
        <end position="287"/>
    </location>
</feature>
<evidence type="ECO:0000256" key="2">
    <source>
        <dbReference type="ARBA" id="ARBA00022475"/>
    </source>
</evidence>
<dbReference type="Pfam" id="PF08478">
    <property type="entry name" value="POTRA_1"/>
    <property type="match status" value="1"/>
</dbReference>
<evidence type="ECO:0000256" key="9">
    <source>
        <dbReference type="HAMAP-Rule" id="MF_00911"/>
    </source>
</evidence>
<accession>A0A379WEQ3</accession>
<dbReference type="Gene3D" id="3.40.50.11690">
    <property type="entry name" value="Cell division protein FtsQ/DivIB"/>
    <property type="match status" value="1"/>
</dbReference>
<dbReference type="Proteomes" id="UP000255509">
    <property type="component" value="Unassembled WGS sequence"/>
</dbReference>
<dbReference type="Pfam" id="PF03799">
    <property type="entry name" value="FtsQ_DivIB_C"/>
    <property type="match status" value="1"/>
</dbReference>
<dbReference type="GO" id="GO:0090529">
    <property type="term" value="P:cell septum assembly"/>
    <property type="evidence" value="ECO:0007669"/>
    <property type="project" value="InterPro"/>
</dbReference>
<evidence type="ECO:0000313" key="13">
    <source>
        <dbReference type="Proteomes" id="UP000255509"/>
    </source>
</evidence>
<protein>
    <recommendedName>
        <fullName evidence="9">Cell division protein FtsQ</fullName>
    </recommendedName>
</protein>
<name>A0A379WEQ3_SALET</name>
<feature type="region of interest" description="Disordered" evidence="10">
    <location>
        <begin position="1"/>
        <end position="20"/>
    </location>
</feature>
<keyword evidence="8 9" id="KW-0131">Cell cycle</keyword>
<evidence type="ECO:0000256" key="8">
    <source>
        <dbReference type="ARBA" id="ARBA00023306"/>
    </source>
</evidence>
<feature type="transmembrane region" description="Helical" evidence="9">
    <location>
        <begin position="26"/>
        <end position="50"/>
    </location>
</feature>
<proteinExistence type="inferred from homology"/>
<dbReference type="GO" id="GO:0043093">
    <property type="term" value="P:FtsZ-dependent cytokinesis"/>
    <property type="evidence" value="ECO:0007669"/>
    <property type="project" value="UniProtKB-UniRule"/>
</dbReference>
<dbReference type="PROSITE" id="PS51779">
    <property type="entry name" value="POTRA"/>
    <property type="match status" value="1"/>
</dbReference>
<evidence type="ECO:0000256" key="1">
    <source>
        <dbReference type="ARBA" id="ARBA00004370"/>
    </source>
</evidence>
<dbReference type="AlphaFoldDB" id="A0A379WEQ3"/>
<dbReference type="HAMAP" id="MF_00911">
    <property type="entry name" value="FtsQ_subfam"/>
    <property type="match status" value="1"/>
</dbReference>
<evidence type="ECO:0000313" key="12">
    <source>
        <dbReference type="EMBL" id="SUH17757.1"/>
    </source>
</evidence>
<keyword evidence="2 9" id="KW-1003">Cell membrane</keyword>
<dbReference type="InterPro" id="IPR013685">
    <property type="entry name" value="POTRA_FtsQ_type"/>
</dbReference>
<dbReference type="GO" id="GO:0005886">
    <property type="term" value="C:plasma membrane"/>
    <property type="evidence" value="ECO:0007669"/>
    <property type="project" value="UniProtKB-SubCell"/>
</dbReference>
<evidence type="ECO:0000256" key="5">
    <source>
        <dbReference type="ARBA" id="ARBA00022692"/>
    </source>
</evidence>
<comment type="similarity">
    <text evidence="9">Belongs to the FtsQ/DivIB family. FtsQ subfamily.</text>
</comment>
<evidence type="ECO:0000256" key="3">
    <source>
        <dbReference type="ARBA" id="ARBA00022519"/>
    </source>
</evidence>
<evidence type="ECO:0000256" key="7">
    <source>
        <dbReference type="ARBA" id="ARBA00023136"/>
    </source>
</evidence>
<keyword evidence="7 9" id="KW-0472">Membrane</keyword>
<gene>
    <name evidence="9 12" type="primary">ftsQ</name>
    <name evidence="12" type="ORF">NCTC8258_05561</name>
</gene>
<dbReference type="PANTHER" id="PTHR35851">
    <property type="entry name" value="CELL DIVISION PROTEIN FTSQ"/>
    <property type="match status" value="1"/>
</dbReference>
<feature type="domain" description="POTRA" evidence="11">
    <location>
        <begin position="56"/>
        <end position="126"/>
    </location>
</feature>
<dbReference type="Gene3D" id="3.10.20.310">
    <property type="entry name" value="membrane protein fhac"/>
    <property type="match status" value="1"/>
</dbReference>
<dbReference type="InterPro" id="IPR034746">
    <property type="entry name" value="POTRA"/>
</dbReference>
<evidence type="ECO:0000256" key="4">
    <source>
        <dbReference type="ARBA" id="ARBA00022618"/>
    </source>
</evidence>
<keyword evidence="5 9" id="KW-0812">Transmembrane</keyword>
<reference evidence="12 13" key="1">
    <citation type="submission" date="2018-06" db="EMBL/GenBank/DDBJ databases">
        <authorList>
            <consortium name="Pathogen Informatics"/>
            <person name="Doyle S."/>
        </authorList>
    </citation>
    <scope>NUCLEOTIDE SEQUENCE [LARGE SCALE GENOMIC DNA]</scope>
    <source>
        <strain evidence="12 13">NCTC8258</strain>
    </source>
</reference>
<evidence type="ECO:0000256" key="6">
    <source>
        <dbReference type="ARBA" id="ARBA00022989"/>
    </source>
</evidence>
<sequence length="322" mass="36429">MSQAALNTRNSDEETPSSRRNNGTRLAGILFLLTVLCTVFVSGWVVLGWMEDAQRLPLSKLVLTGERHYTRNDDIRQAILALGAPGTFMTQDVNIIQSQIERLPWIKQASVRKQWPDELKIHLVEYVPIARWNDQHMVDAEGNTFSVPSDRIGKQVLPMLYGPEGSASEVLQGYREMGQVLAKDKFTLKEAAMTARRSWQLTLNNGIKLNLGRGDTMKRLARFVELYPVLQQQAQTDGNGLATLICVMTQVRQLAGRRSPLRNLISNRIRHRQNNNDQGDGQKTGSRTGDWHREGCRFSRGSSARRYGQYHWRGQLPIAGYG</sequence>
<dbReference type="InterPro" id="IPR005548">
    <property type="entry name" value="Cell_div_FtsQ/DivIB_C"/>
</dbReference>
<dbReference type="GO" id="GO:0032153">
    <property type="term" value="C:cell division site"/>
    <property type="evidence" value="ECO:0007669"/>
    <property type="project" value="UniProtKB-UniRule"/>
</dbReference>
<comment type="function">
    <text evidence="9">Essential cell division protein. May link together the upstream cell division proteins, which are predominantly cytoplasmic, with the downstream cell division proteins, which are predominantly periplasmic. May control correct divisome assembly.</text>
</comment>
<organism evidence="12 13">
    <name type="scientific">Salmonella enterica I</name>
    <dbReference type="NCBI Taxonomy" id="59201"/>
    <lineage>
        <taxon>Bacteria</taxon>
        <taxon>Pseudomonadati</taxon>
        <taxon>Pseudomonadota</taxon>
        <taxon>Gammaproteobacteria</taxon>
        <taxon>Enterobacterales</taxon>
        <taxon>Enterobacteriaceae</taxon>
        <taxon>Salmonella</taxon>
    </lineage>
</organism>